<evidence type="ECO:0000256" key="4">
    <source>
        <dbReference type="ARBA" id="ARBA00023239"/>
    </source>
</evidence>
<organism evidence="7 8">
    <name type="scientific">Candidatus Avipropionibacterium avicola</name>
    <dbReference type="NCBI Taxonomy" id="2840701"/>
    <lineage>
        <taxon>Bacteria</taxon>
        <taxon>Bacillati</taxon>
        <taxon>Actinomycetota</taxon>
        <taxon>Actinomycetes</taxon>
        <taxon>Propionibacteriales</taxon>
        <taxon>Propionibacteriaceae</taxon>
        <taxon>Propionibacteriaceae incertae sedis</taxon>
        <taxon>Candidatus Avipropionibacterium</taxon>
    </lineage>
</organism>
<keyword evidence="3" id="KW-0574">Periplasm</keyword>
<dbReference type="Gene3D" id="2.70.98.70">
    <property type="match status" value="1"/>
</dbReference>
<evidence type="ECO:0000256" key="2">
    <source>
        <dbReference type="ARBA" id="ARBA00022729"/>
    </source>
</evidence>
<keyword evidence="4" id="KW-0456">Lyase</keyword>
<reference evidence="7" key="1">
    <citation type="submission" date="2020-10" db="EMBL/GenBank/DDBJ databases">
        <authorList>
            <person name="Gilroy R."/>
        </authorList>
    </citation>
    <scope>NUCLEOTIDE SEQUENCE</scope>
    <source>
        <strain evidence="7">ChiGjej1B1-24693</strain>
    </source>
</reference>
<name>A0A9D1GYT9_9ACTN</name>
<reference evidence="7" key="2">
    <citation type="journal article" date="2021" name="PeerJ">
        <title>Extensive microbial diversity within the chicken gut microbiome revealed by metagenomics and culture.</title>
        <authorList>
            <person name="Gilroy R."/>
            <person name="Ravi A."/>
            <person name="Getino M."/>
            <person name="Pursley I."/>
            <person name="Horton D.L."/>
            <person name="Alikhan N.F."/>
            <person name="Baker D."/>
            <person name="Gharbi K."/>
            <person name="Hall N."/>
            <person name="Watson M."/>
            <person name="Adriaenssens E.M."/>
            <person name="Foster-Nyarko E."/>
            <person name="Jarju S."/>
            <person name="Secka A."/>
            <person name="Antonio M."/>
            <person name="Oren A."/>
            <person name="Chaudhuri R.R."/>
            <person name="La Ragione R."/>
            <person name="Hildebrand F."/>
            <person name="Pallen M.J."/>
        </authorList>
    </citation>
    <scope>NUCLEOTIDE SEQUENCE</scope>
    <source>
        <strain evidence="7">ChiGjej1B1-24693</strain>
    </source>
</reference>
<proteinExistence type="predicted"/>
<dbReference type="Gene3D" id="1.50.10.100">
    <property type="entry name" value="Chondroitin AC/alginate lyase"/>
    <property type="match status" value="1"/>
</dbReference>
<evidence type="ECO:0000256" key="3">
    <source>
        <dbReference type="ARBA" id="ARBA00022764"/>
    </source>
</evidence>
<dbReference type="Pfam" id="PF07940">
    <property type="entry name" value="Hepar_II_III_C"/>
    <property type="match status" value="1"/>
</dbReference>
<evidence type="ECO:0000256" key="5">
    <source>
        <dbReference type="SAM" id="MobiDB-lite"/>
    </source>
</evidence>
<feature type="non-terminal residue" evidence="7">
    <location>
        <position position="638"/>
    </location>
</feature>
<dbReference type="Proteomes" id="UP000886842">
    <property type="component" value="Unassembled WGS sequence"/>
</dbReference>
<gene>
    <name evidence="7" type="ORF">IAA98_08640</name>
</gene>
<dbReference type="GO" id="GO:0042597">
    <property type="term" value="C:periplasmic space"/>
    <property type="evidence" value="ECO:0007669"/>
    <property type="project" value="UniProtKB-SubCell"/>
</dbReference>
<dbReference type="PANTHER" id="PTHR39210:SF1">
    <property type="entry name" value="HEPARIN-SULFATE LYASE"/>
    <property type="match status" value="1"/>
</dbReference>
<comment type="subcellular location">
    <subcellularLocation>
        <location evidence="1">Periplasm</location>
    </subcellularLocation>
</comment>
<keyword evidence="2" id="KW-0732">Signal</keyword>
<dbReference type="SUPFAM" id="SSF48230">
    <property type="entry name" value="Chondroitin AC/alginate lyase"/>
    <property type="match status" value="1"/>
</dbReference>
<dbReference type="InterPro" id="IPR008929">
    <property type="entry name" value="Chondroitin_lyas"/>
</dbReference>
<dbReference type="GO" id="GO:0016829">
    <property type="term" value="F:lyase activity"/>
    <property type="evidence" value="ECO:0007669"/>
    <property type="project" value="UniProtKB-KW"/>
</dbReference>
<accession>A0A9D1GYT9</accession>
<dbReference type="EMBL" id="DVLP01000258">
    <property type="protein sequence ID" value="HIT75637.1"/>
    <property type="molecule type" value="Genomic_DNA"/>
</dbReference>
<sequence>MPVPPARTGSEPSTPDSLIDWDRARSRWSDPAFAAARAEVQRRAGEAVDAGLEPVTESSGWGHAFFCPDHVVPLEFEPARPVDHRCPVDGRRWAGEDIDGGWVTTLNARIMAGMRAGALEGRLSGDQSRIAWVRTTLLRYAEIYRDLPPAGRWVGYGRVTGQSLEEAGWAIGVVTTLDHLGEAFSESEHHRLRSGLLEPLAEHMVDQLMHKIHNIECWHLASLATLGVHLDDDALIALAVDGDHGLHAQFDHGIRPDGWWVEGSAHYHYYMGSAMLQTVRVLKDRRPDLADRDDLRRMLLTPLTLLRPDLSMPAHNDGWHWVSMPDGLGQYIGHYELGSALWDEPVLAEVIARLEQVGIERTSEDALLYGPDPSTEVGRVAPRRARGSEDGQARGSGDGQKRGALVPVRDVHPDSGWAVLHDGTAEGRFLVTKFGPHGGGHGHVDKLQVDLWAGGERLAPDFGSPNYTSPLQGPWYRQTLSHNTVLVGTGSQPRGHGRLLGHRPASAGTGLVDAVSSWPTDLPDEPWLAEPRSDELGAYDGVTLRRTVLWHRDYLIDLVAVSGADERVTWAFHHRGERIAGPGTTPYPLPDPDETWQVLQDVVGHRESSPCWDLEWQVGQVHTRMWVRDPADTRALEA</sequence>
<feature type="domain" description="Heparinase II/III-like C-terminal" evidence="6">
    <location>
        <begin position="413"/>
        <end position="574"/>
    </location>
</feature>
<comment type="caution">
    <text evidence="7">The sequence shown here is derived from an EMBL/GenBank/DDBJ whole genome shotgun (WGS) entry which is preliminary data.</text>
</comment>
<evidence type="ECO:0000313" key="8">
    <source>
        <dbReference type="Proteomes" id="UP000886842"/>
    </source>
</evidence>
<evidence type="ECO:0000256" key="1">
    <source>
        <dbReference type="ARBA" id="ARBA00004418"/>
    </source>
</evidence>
<dbReference type="InterPro" id="IPR012480">
    <property type="entry name" value="Hepar_II_III_C"/>
</dbReference>
<feature type="region of interest" description="Disordered" evidence="5">
    <location>
        <begin position="366"/>
        <end position="407"/>
    </location>
</feature>
<dbReference type="AlphaFoldDB" id="A0A9D1GYT9"/>
<evidence type="ECO:0000259" key="6">
    <source>
        <dbReference type="Pfam" id="PF07940"/>
    </source>
</evidence>
<dbReference type="PANTHER" id="PTHR39210">
    <property type="entry name" value="HEPARIN-SULFATE LYASE"/>
    <property type="match status" value="1"/>
</dbReference>
<feature type="region of interest" description="Disordered" evidence="5">
    <location>
        <begin position="1"/>
        <end position="23"/>
    </location>
</feature>
<evidence type="ECO:0000313" key="7">
    <source>
        <dbReference type="EMBL" id="HIT75637.1"/>
    </source>
</evidence>
<protein>
    <submittedName>
        <fullName evidence="7">Heparinase II/III family protein</fullName>
    </submittedName>
</protein>